<dbReference type="GO" id="GO:0000166">
    <property type="term" value="F:nucleotide binding"/>
    <property type="evidence" value="ECO:0007669"/>
    <property type="project" value="UniProtKB-KW"/>
</dbReference>
<dbReference type="Pfam" id="PF24621">
    <property type="entry name" value="DHQS_C"/>
    <property type="match status" value="1"/>
</dbReference>
<evidence type="ECO:0000313" key="10">
    <source>
        <dbReference type="Proteomes" id="UP000326912"/>
    </source>
</evidence>
<name>A0A5J4KGW2_9CHLR</name>
<keyword evidence="3" id="KW-0479">Metal-binding</keyword>
<keyword evidence="6" id="KW-0456">Lyase</keyword>
<evidence type="ECO:0000259" key="8">
    <source>
        <dbReference type="Pfam" id="PF24621"/>
    </source>
</evidence>
<evidence type="ECO:0000256" key="2">
    <source>
        <dbReference type="ARBA" id="ARBA00006479"/>
    </source>
</evidence>
<accession>A0A5J4KGW2</accession>
<evidence type="ECO:0000313" key="9">
    <source>
        <dbReference type="EMBL" id="GER88928.1"/>
    </source>
</evidence>
<dbReference type="Gene3D" id="3.30.420.40">
    <property type="match status" value="2"/>
</dbReference>
<sequence length="1010" mass="113470">MHYSIGVDVGGTQTRVGLVDSNSNLVGYQQCQTQLHFTACEVRTIATKNHGLIVFPTPTLKRYPSYSVETLQHILVEYIIQAVKQLQKDNPSVVISSGVVSFAGLVKDNAVITKAADLYFTWGRWGETDISDSFFLKQQLENKKPEMTWFIVNDVIAAAFRYARLYPQVQTLALVTISTGVGYALFNRSASAFGEKDLVSLGHRTVDLSSEALDCDCGGKGHLTAYFSGKAVETRVRERASHDLHKFAHSSLCGVLRERFSSMSLEEKKEQLQSAASVSLIHKNADLSDREMTTFLQKTSLSIQDLQKNKNELFLLATMITNREIAIAINNKDAFVMDYINEMMEKFSPQFQEILNRGPKKIVIMGGFVLSIQKVFLEMLITHISKGSEDKQAQTYLQKNVEWALGDDLDGVIGSVCAKQQFDKKLQGEVTRSIDTRGSTVFEMQACTEKYTSYIRTCNVFEPSNITLQNILTRRSEGTPKVMVVTDSHLSFRLEEKMRGYFQTSALSFSHYKIACTADISMRDVEALLLAAKTFKLGRKDYFLTIGSRATLHCGGLAAAIYRRGIPHIFIPLDDRLEDLATSRNTVDMDAQETKASVSNYHLPSFIVLDETLVQRYSPQILPTIKTTLLKDHYRVVFAHHLFDLDNTTLSSYVPGNAAFVVISEAADIIYGEKIKRYLNVNKIYYRYYVYAGGENNKYFTQVLALVRQILMGYDPKEMLICIGGGVTMDLAGFAAALTEKPYIRIPTTLLGVIDAGIGVKVGCNYQGTKNFLGDFYAPLVCLNDVTFLQTVSPRNMRAGLAEVLKMGIVREPKIVKIIEDYHNRLMPERLQTGRYASALLELATYWMLKELHTNLHEDKTLKRLVDFGHTFSPCLEMNSGHRILHGEAVAIDMAICAQLAFLQGYCTEETRNRIIHVLMAVGLPIFDEACDAESLFKSITDIRLARGNNLHLPIPARVGKMVFIEHISFDVLKKTLEYLKSTDLNNKKFKSDIQTTGQQYDIAHHCVLV</sequence>
<keyword evidence="4" id="KW-0547">Nucleotide-binding</keyword>
<dbReference type="GO" id="GO:0003856">
    <property type="term" value="F:3-dehydroquinate synthase activity"/>
    <property type="evidence" value="ECO:0007669"/>
    <property type="project" value="TreeGrafter"/>
</dbReference>
<dbReference type="PANTHER" id="PTHR43622">
    <property type="entry name" value="3-DEHYDROQUINATE SYNTHASE"/>
    <property type="match status" value="1"/>
</dbReference>
<dbReference type="Pfam" id="PF01761">
    <property type="entry name" value="DHQ_synthase"/>
    <property type="match status" value="1"/>
</dbReference>
<evidence type="ECO:0000256" key="1">
    <source>
        <dbReference type="ARBA" id="ARBA00001911"/>
    </source>
</evidence>
<comment type="cofactor">
    <cofactor evidence="1">
        <name>NAD(+)</name>
        <dbReference type="ChEBI" id="CHEBI:57540"/>
    </cofactor>
</comment>
<evidence type="ECO:0000256" key="3">
    <source>
        <dbReference type="ARBA" id="ARBA00022723"/>
    </source>
</evidence>
<dbReference type="AlphaFoldDB" id="A0A5J4KGW2"/>
<dbReference type="SUPFAM" id="SSF53067">
    <property type="entry name" value="Actin-like ATPase domain"/>
    <property type="match status" value="1"/>
</dbReference>
<organism evidence="9 10">
    <name type="scientific">Dictyobacter vulcani</name>
    <dbReference type="NCBI Taxonomy" id="2607529"/>
    <lineage>
        <taxon>Bacteria</taxon>
        <taxon>Bacillati</taxon>
        <taxon>Chloroflexota</taxon>
        <taxon>Ktedonobacteria</taxon>
        <taxon>Ktedonobacterales</taxon>
        <taxon>Dictyobacteraceae</taxon>
        <taxon>Dictyobacter</taxon>
    </lineage>
</organism>
<dbReference type="GO" id="GO:0046872">
    <property type="term" value="F:metal ion binding"/>
    <property type="evidence" value="ECO:0007669"/>
    <property type="project" value="UniProtKB-KW"/>
</dbReference>
<dbReference type="InterPro" id="IPR000600">
    <property type="entry name" value="ROK"/>
</dbReference>
<evidence type="ECO:0000259" key="7">
    <source>
        <dbReference type="Pfam" id="PF01761"/>
    </source>
</evidence>
<dbReference type="InterPro" id="IPR030960">
    <property type="entry name" value="DHQS/DOIS_N"/>
</dbReference>
<dbReference type="Proteomes" id="UP000326912">
    <property type="component" value="Unassembled WGS sequence"/>
</dbReference>
<proteinExistence type="inferred from homology"/>
<evidence type="ECO:0000256" key="4">
    <source>
        <dbReference type="ARBA" id="ARBA00022741"/>
    </source>
</evidence>
<dbReference type="InterPro" id="IPR035872">
    <property type="entry name" value="EEVS-like"/>
</dbReference>
<evidence type="ECO:0000256" key="5">
    <source>
        <dbReference type="ARBA" id="ARBA00023027"/>
    </source>
</evidence>
<comment type="similarity">
    <text evidence="2">Belongs to the ROK (NagC/XylR) family.</text>
</comment>
<dbReference type="InterPro" id="IPR050071">
    <property type="entry name" value="Dehydroquinate_synthase"/>
</dbReference>
<feature type="domain" description="3-dehydroquinate synthase C-terminal" evidence="8">
    <location>
        <begin position="800"/>
        <end position="940"/>
    </location>
</feature>
<dbReference type="EMBL" id="BKZW01000001">
    <property type="protein sequence ID" value="GER88928.1"/>
    <property type="molecule type" value="Genomic_DNA"/>
</dbReference>
<dbReference type="GO" id="GO:0017000">
    <property type="term" value="P:antibiotic biosynthetic process"/>
    <property type="evidence" value="ECO:0007669"/>
    <property type="project" value="InterPro"/>
</dbReference>
<reference evidence="9 10" key="1">
    <citation type="submission" date="2019-10" db="EMBL/GenBank/DDBJ databases">
        <title>Dictyobacter vulcani sp. nov., within the class Ktedonobacteria, isolated from soil of volcanic Mt. Zao.</title>
        <authorList>
            <person name="Zheng Y."/>
            <person name="Wang C.M."/>
            <person name="Sakai Y."/>
            <person name="Abe K."/>
            <person name="Yokota A."/>
            <person name="Yabe S."/>
        </authorList>
    </citation>
    <scope>NUCLEOTIDE SEQUENCE [LARGE SCALE GENOMIC DNA]</scope>
    <source>
        <strain evidence="9 10">W12</strain>
    </source>
</reference>
<protein>
    <submittedName>
        <fullName evidence="9">Uncharacterized protein</fullName>
    </submittedName>
</protein>
<keyword evidence="10" id="KW-1185">Reference proteome</keyword>
<dbReference type="RefSeq" id="WP_151756765.1">
    <property type="nucleotide sequence ID" value="NZ_BKZW01000001.1"/>
</dbReference>
<dbReference type="InterPro" id="IPR043129">
    <property type="entry name" value="ATPase_NBD"/>
</dbReference>
<feature type="domain" description="3-dehydroquinate synthase N-terminal" evidence="7">
    <location>
        <begin position="691"/>
        <end position="798"/>
    </location>
</feature>
<dbReference type="InterPro" id="IPR056179">
    <property type="entry name" value="DHQS_C"/>
</dbReference>
<dbReference type="Gene3D" id="1.20.1090.10">
    <property type="entry name" value="Dehydroquinate synthase-like - alpha domain"/>
    <property type="match status" value="1"/>
</dbReference>
<gene>
    <name evidence="9" type="ORF">KDW_30900</name>
</gene>
<dbReference type="Pfam" id="PF00480">
    <property type="entry name" value="ROK"/>
    <property type="match status" value="1"/>
</dbReference>
<dbReference type="SUPFAM" id="SSF56796">
    <property type="entry name" value="Dehydroquinate synthase-like"/>
    <property type="match status" value="2"/>
</dbReference>
<comment type="caution">
    <text evidence="9">The sequence shown here is derived from an EMBL/GenBank/DDBJ whole genome shotgun (WGS) entry which is preliminary data.</text>
</comment>
<dbReference type="PANTHER" id="PTHR43622:SF3">
    <property type="entry name" value="2-EPI-5-EPI-VALIOLONE SYNTHASE"/>
    <property type="match status" value="1"/>
</dbReference>
<keyword evidence="5" id="KW-0520">NAD</keyword>
<evidence type="ECO:0000256" key="6">
    <source>
        <dbReference type="ARBA" id="ARBA00023239"/>
    </source>
</evidence>
<dbReference type="CDD" id="cd08199">
    <property type="entry name" value="EEVS"/>
    <property type="match status" value="1"/>
</dbReference>
<dbReference type="Gene3D" id="3.40.50.1970">
    <property type="match status" value="2"/>
</dbReference>